<keyword evidence="6" id="KW-0963">Cytoplasm</keyword>
<keyword evidence="7 14" id="KW-0489">Methyltransferase</keyword>
<accession>A0ABD1J318</accession>
<dbReference type="InterPro" id="IPR025799">
    <property type="entry name" value="Arg_MeTrfase"/>
</dbReference>
<evidence type="ECO:0000256" key="1">
    <source>
        <dbReference type="ARBA" id="ARBA00004123"/>
    </source>
</evidence>
<dbReference type="InterPro" id="IPR041698">
    <property type="entry name" value="Methyltransf_25"/>
</dbReference>
<dbReference type="SUPFAM" id="SSF53335">
    <property type="entry name" value="S-adenosyl-L-methionine-dependent methyltransferases"/>
    <property type="match status" value="1"/>
</dbReference>
<protein>
    <recommendedName>
        <fullName evidence="4">Protein arginine N-methyltransferase 2</fullName>
        <ecNumber evidence="3">2.1.1.319</ecNumber>
    </recommendedName>
    <alternativeName>
        <fullName evidence="12">Histone-arginine N-methyltransferase PRMT2</fullName>
    </alternativeName>
</protein>
<dbReference type="PROSITE" id="PS51678">
    <property type="entry name" value="SAM_MT_PRMT"/>
    <property type="match status" value="1"/>
</dbReference>
<evidence type="ECO:0000256" key="7">
    <source>
        <dbReference type="ARBA" id="ARBA00022603"/>
    </source>
</evidence>
<comment type="caution">
    <text evidence="16">The sequence shown here is derived from an EMBL/GenBank/DDBJ whole genome shotgun (WGS) entry which is preliminary data.</text>
</comment>
<evidence type="ECO:0000256" key="9">
    <source>
        <dbReference type="ARBA" id="ARBA00022691"/>
    </source>
</evidence>
<dbReference type="Gene3D" id="3.40.50.150">
    <property type="entry name" value="Vaccinia Virus protein VP39"/>
    <property type="match status" value="1"/>
</dbReference>
<dbReference type="GO" id="GO:0005634">
    <property type="term" value="C:nucleus"/>
    <property type="evidence" value="ECO:0007669"/>
    <property type="project" value="UniProtKB-SubCell"/>
</dbReference>
<dbReference type="SUPFAM" id="SSF50044">
    <property type="entry name" value="SH3-domain"/>
    <property type="match status" value="1"/>
</dbReference>
<dbReference type="InterPro" id="IPR001452">
    <property type="entry name" value="SH3_domain"/>
</dbReference>
<evidence type="ECO:0000256" key="4">
    <source>
        <dbReference type="ARBA" id="ARBA00018778"/>
    </source>
</evidence>
<evidence type="ECO:0000313" key="17">
    <source>
        <dbReference type="Proteomes" id="UP001591681"/>
    </source>
</evidence>
<evidence type="ECO:0000256" key="13">
    <source>
        <dbReference type="PROSITE-ProRule" id="PRU00192"/>
    </source>
</evidence>
<keyword evidence="9 14" id="KW-0949">S-adenosyl-L-methionine</keyword>
<dbReference type="EC" id="2.1.1.319" evidence="3"/>
<dbReference type="AlphaFoldDB" id="A0ABD1J318"/>
<dbReference type="FunFam" id="3.40.50.150:FF:000016">
    <property type="entry name" value="Protein arginine N-methyltransferase 6"/>
    <property type="match status" value="1"/>
</dbReference>
<evidence type="ECO:0000313" key="16">
    <source>
        <dbReference type="EMBL" id="KAL2081507.1"/>
    </source>
</evidence>
<gene>
    <name evidence="16" type="ORF">ACEWY4_023360</name>
</gene>
<keyword evidence="10" id="KW-0539">Nucleus</keyword>
<sequence length="435" mass="48760">MADLDMGGVGYPTGYAGLQRKVLGDNGVDTTEEFVGVADFSAYGSNQLSFSVGDKLLVHERTSSDWWWAELRESFGYVPSSYLQAEAENVVQEEDAWQDEEYFGSYGTLKLHLEMLSDKPRTEAYRQVILTNRATLKGKVVLDLGCGTGIISLFCASLAEPAAVYAVEASTVAEYTTKLVKDNGCGDVVTVFQGRVEELTLPEKVDVLVSEWMGNCLLFEYMVESVLHARDCWLKEGGMMWPSLASITLVPCEAFHDFSEKVGFWENPYGLDFSCLQPLARKEFFSKPKFNHEIQPQDCLCTPTDVITLNMHTLQVSDLERLQGEFSFKVEKAGTFHGFTAWFSVQFHGLERDAAALILDSGPHSAPTHWKQTLFMLDTPVTVHPGDSISGTVVFHRNPVWRRHLTITFQWCIGGSSTEDSIQSKVQMKTFPMWR</sequence>
<reference evidence="16 17" key="1">
    <citation type="submission" date="2024-09" db="EMBL/GenBank/DDBJ databases">
        <title>A chromosome-level genome assembly of Gray's grenadier anchovy, Coilia grayii.</title>
        <authorList>
            <person name="Fu Z."/>
        </authorList>
    </citation>
    <scope>NUCLEOTIDE SEQUENCE [LARGE SCALE GENOMIC DNA]</scope>
    <source>
        <strain evidence="16">G4</strain>
        <tissue evidence="16">Muscle</tissue>
    </source>
</reference>
<dbReference type="CDD" id="cd02440">
    <property type="entry name" value="AdoMet_MTases"/>
    <property type="match status" value="1"/>
</dbReference>
<evidence type="ECO:0000256" key="6">
    <source>
        <dbReference type="ARBA" id="ARBA00022490"/>
    </source>
</evidence>
<feature type="domain" description="SH3" evidence="15">
    <location>
        <begin position="29"/>
        <end position="88"/>
    </location>
</feature>
<keyword evidence="5 13" id="KW-0728">SH3 domain</keyword>
<dbReference type="EMBL" id="JBHFQA010000020">
    <property type="protein sequence ID" value="KAL2081507.1"/>
    <property type="molecule type" value="Genomic_DNA"/>
</dbReference>
<dbReference type="FunFam" id="2.70.160.11:FF:000007">
    <property type="entry name" value="Protein arginine N-methyltransferase 2"/>
    <property type="match status" value="1"/>
</dbReference>
<evidence type="ECO:0000256" key="3">
    <source>
        <dbReference type="ARBA" id="ARBA00011925"/>
    </source>
</evidence>
<evidence type="ECO:0000256" key="2">
    <source>
        <dbReference type="ARBA" id="ARBA00004496"/>
    </source>
</evidence>
<dbReference type="PANTHER" id="PTHR11006:SF92">
    <property type="entry name" value="PROTEIN ARGININE N-METHYLTRANSFERASE 2"/>
    <property type="match status" value="1"/>
</dbReference>
<evidence type="ECO:0000256" key="10">
    <source>
        <dbReference type="ARBA" id="ARBA00023242"/>
    </source>
</evidence>
<comment type="subcellular location">
    <subcellularLocation>
        <location evidence="2">Cytoplasm</location>
    </subcellularLocation>
    <subcellularLocation>
        <location evidence="1">Nucleus</location>
    </subcellularLocation>
</comment>
<dbReference type="Pfam" id="PF22528">
    <property type="entry name" value="PRMT_C"/>
    <property type="match status" value="1"/>
</dbReference>
<dbReference type="InterPro" id="IPR055135">
    <property type="entry name" value="PRMT_dom"/>
</dbReference>
<keyword evidence="8 14" id="KW-0808">Transferase</keyword>
<dbReference type="SMART" id="SM00326">
    <property type="entry name" value="SH3"/>
    <property type="match status" value="1"/>
</dbReference>
<evidence type="ECO:0000256" key="5">
    <source>
        <dbReference type="ARBA" id="ARBA00022443"/>
    </source>
</evidence>
<evidence type="ECO:0000259" key="15">
    <source>
        <dbReference type="PROSITE" id="PS50002"/>
    </source>
</evidence>
<dbReference type="InterPro" id="IPR029063">
    <property type="entry name" value="SAM-dependent_MTases_sf"/>
</dbReference>
<dbReference type="PANTHER" id="PTHR11006">
    <property type="entry name" value="PROTEIN ARGININE N-METHYLTRANSFERASE"/>
    <property type="match status" value="1"/>
</dbReference>
<dbReference type="Proteomes" id="UP001591681">
    <property type="component" value="Unassembled WGS sequence"/>
</dbReference>
<evidence type="ECO:0000256" key="8">
    <source>
        <dbReference type="ARBA" id="ARBA00022679"/>
    </source>
</evidence>
<proteinExistence type="predicted"/>
<evidence type="ECO:0000256" key="12">
    <source>
        <dbReference type="ARBA" id="ARBA00082811"/>
    </source>
</evidence>
<evidence type="ECO:0000256" key="14">
    <source>
        <dbReference type="PROSITE-ProRule" id="PRU01015"/>
    </source>
</evidence>
<organism evidence="16 17">
    <name type="scientific">Coilia grayii</name>
    <name type="common">Gray's grenadier anchovy</name>
    <dbReference type="NCBI Taxonomy" id="363190"/>
    <lineage>
        <taxon>Eukaryota</taxon>
        <taxon>Metazoa</taxon>
        <taxon>Chordata</taxon>
        <taxon>Craniata</taxon>
        <taxon>Vertebrata</taxon>
        <taxon>Euteleostomi</taxon>
        <taxon>Actinopterygii</taxon>
        <taxon>Neopterygii</taxon>
        <taxon>Teleostei</taxon>
        <taxon>Clupei</taxon>
        <taxon>Clupeiformes</taxon>
        <taxon>Clupeoidei</taxon>
        <taxon>Engraulidae</taxon>
        <taxon>Coilinae</taxon>
        <taxon>Coilia</taxon>
    </lineage>
</organism>
<dbReference type="Pfam" id="PF00018">
    <property type="entry name" value="SH3_1"/>
    <property type="match status" value="1"/>
</dbReference>
<evidence type="ECO:0000256" key="11">
    <source>
        <dbReference type="ARBA" id="ARBA00049086"/>
    </source>
</evidence>
<dbReference type="InterPro" id="IPR036028">
    <property type="entry name" value="SH3-like_dom_sf"/>
</dbReference>
<comment type="catalytic activity">
    <reaction evidence="11">
        <text>L-arginyl-[protein] + 2 S-adenosyl-L-methionine = N(omega),N(omega)-dimethyl-L-arginyl-[protein] + 2 S-adenosyl-L-homocysteine + 2 H(+)</text>
        <dbReference type="Rhea" id="RHEA:48096"/>
        <dbReference type="Rhea" id="RHEA-COMP:10532"/>
        <dbReference type="Rhea" id="RHEA-COMP:11991"/>
        <dbReference type="ChEBI" id="CHEBI:15378"/>
        <dbReference type="ChEBI" id="CHEBI:29965"/>
        <dbReference type="ChEBI" id="CHEBI:57856"/>
        <dbReference type="ChEBI" id="CHEBI:59789"/>
        <dbReference type="ChEBI" id="CHEBI:61897"/>
        <dbReference type="EC" id="2.1.1.319"/>
    </reaction>
</comment>
<dbReference type="Gene3D" id="2.30.30.40">
    <property type="entry name" value="SH3 Domains"/>
    <property type="match status" value="1"/>
</dbReference>
<name>A0ABD1J318_9TELE</name>
<dbReference type="PROSITE" id="PS50002">
    <property type="entry name" value="SH3"/>
    <property type="match status" value="1"/>
</dbReference>
<dbReference type="GO" id="GO:0035242">
    <property type="term" value="F:protein-arginine omega-N asymmetric methyltransferase activity"/>
    <property type="evidence" value="ECO:0007669"/>
    <property type="project" value="UniProtKB-EC"/>
</dbReference>
<dbReference type="GO" id="GO:0042054">
    <property type="term" value="F:histone methyltransferase activity"/>
    <property type="evidence" value="ECO:0007669"/>
    <property type="project" value="UniProtKB-ARBA"/>
</dbReference>
<keyword evidence="17" id="KW-1185">Reference proteome</keyword>
<dbReference type="GO" id="GO:0005737">
    <property type="term" value="C:cytoplasm"/>
    <property type="evidence" value="ECO:0007669"/>
    <property type="project" value="UniProtKB-SubCell"/>
</dbReference>
<dbReference type="GO" id="GO:0032259">
    <property type="term" value="P:methylation"/>
    <property type="evidence" value="ECO:0007669"/>
    <property type="project" value="UniProtKB-KW"/>
</dbReference>
<dbReference type="Gene3D" id="2.70.160.11">
    <property type="entry name" value="Hnrnp arginine n-methyltransferase1"/>
    <property type="match status" value="1"/>
</dbReference>
<dbReference type="Pfam" id="PF13649">
    <property type="entry name" value="Methyltransf_25"/>
    <property type="match status" value="1"/>
</dbReference>